<evidence type="ECO:0000256" key="8">
    <source>
        <dbReference type="SAM" id="Phobius"/>
    </source>
</evidence>
<dbReference type="GO" id="GO:0071944">
    <property type="term" value="C:cell periphery"/>
    <property type="evidence" value="ECO:0007669"/>
    <property type="project" value="UniProtKB-ARBA"/>
</dbReference>
<dbReference type="PROSITE" id="PS50002">
    <property type="entry name" value="SH3"/>
    <property type="match status" value="1"/>
</dbReference>
<protein>
    <recommendedName>
        <fullName evidence="9">SH3 domain-containing protein</fullName>
    </recommendedName>
</protein>
<keyword evidence="2 6" id="KW-0728">SH3 domain</keyword>
<dbReference type="AlphaFoldDB" id="A0A9P4HZY5"/>
<dbReference type="InterPro" id="IPR051694">
    <property type="entry name" value="Immunoregulatory_rcpt-like"/>
</dbReference>
<comment type="subcellular location">
    <subcellularLocation>
        <location evidence="1">Membrane</location>
        <topology evidence="1">Single-pass membrane protein</topology>
    </subcellularLocation>
</comment>
<feature type="domain" description="SH3" evidence="9">
    <location>
        <begin position="397"/>
        <end position="458"/>
    </location>
</feature>
<feature type="compositionally biased region" description="Polar residues" evidence="7">
    <location>
        <begin position="42"/>
        <end position="62"/>
    </location>
</feature>
<dbReference type="Gene3D" id="2.30.30.40">
    <property type="entry name" value="SH3 Domains"/>
    <property type="match status" value="1"/>
</dbReference>
<feature type="compositionally biased region" description="Pro residues" evidence="7">
    <location>
        <begin position="462"/>
        <end position="473"/>
    </location>
</feature>
<feature type="compositionally biased region" description="Low complexity" evidence="7">
    <location>
        <begin position="138"/>
        <end position="161"/>
    </location>
</feature>
<dbReference type="PANTHER" id="PTHR15549">
    <property type="entry name" value="PAIRED IMMUNOGLOBULIN-LIKE TYPE 2 RECEPTOR"/>
    <property type="match status" value="1"/>
</dbReference>
<dbReference type="CDD" id="cd11854">
    <property type="entry name" value="SH3_Fus1p"/>
    <property type="match status" value="1"/>
</dbReference>
<evidence type="ECO:0000313" key="11">
    <source>
        <dbReference type="Proteomes" id="UP000799776"/>
    </source>
</evidence>
<evidence type="ECO:0000256" key="5">
    <source>
        <dbReference type="ARBA" id="ARBA00023136"/>
    </source>
</evidence>
<dbReference type="OrthoDB" id="5340910at2759"/>
<keyword evidence="3 8" id="KW-0812">Transmembrane</keyword>
<dbReference type="Pfam" id="PF14604">
    <property type="entry name" value="SH3_9"/>
    <property type="match status" value="1"/>
</dbReference>
<dbReference type="SMART" id="SM00326">
    <property type="entry name" value="SH3"/>
    <property type="match status" value="1"/>
</dbReference>
<dbReference type="InterPro" id="IPR001452">
    <property type="entry name" value="SH3_domain"/>
</dbReference>
<evidence type="ECO:0000256" key="4">
    <source>
        <dbReference type="ARBA" id="ARBA00022989"/>
    </source>
</evidence>
<feature type="region of interest" description="Disordered" evidence="7">
    <location>
        <begin position="271"/>
        <end position="295"/>
    </location>
</feature>
<keyword evidence="5 8" id="KW-0472">Membrane</keyword>
<feature type="compositionally biased region" description="Low complexity" evidence="7">
    <location>
        <begin position="474"/>
        <end position="483"/>
    </location>
</feature>
<dbReference type="InterPro" id="IPR035521">
    <property type="entry name" value="Fus1_SH3"/>
</dbReference>
<evidence type="ECO:0000256" key="2">
    <source>
        <dbReference type="ARBA" id="ARBA00022443"/>
    </source>
</evidence>
<dbReference type="GO" id="GO:0016020">
    <property type="term" value="C:membrane"/>
    <property type="evidence" value="ECO:0007669"/>
    <property type="project" value="UniProtKB-SubCell"/>
</dbReference>
<keyword evidence="4 8" id="KW-1133">Transmembrane helix</keyword>
<evidence type="ECO:0000259" key="9">
    <source>
        <dbReference type="PROSITE" id="PS50002"/>
    </source>
</evidence>
<name>A0A9P4HZY5_9PEZI</name>
<evidence type="ECO:0000256" key="1">
    <source>
        <dbReference type="ARBA" id="ARBA00004167"/>
    </source>
</evidence>
<dbReference type="InterPro" id="IPR036028">
    <property type="entry name" value="SH3-like_dom_sf"/>
</dbReference>
<feature type="region of interest" description="Disordered" evidence="7">
    <location>
        <begin position="38"/>
        <end position="80"/>
    </location>
</feature>
<evidence type="ECO:0000313" key="10">
    <source>
        <dbReference type="EMBL" id="KAF2088626.1"/>
    </source>
</evidence>
<evidence type="ECO:0000256" key="7">
    <source>
        <dbReference type="SAM" id="MobiDB-lite"/>
    </source>
</evidence>
<feature type="transmembrane region" description="Helical" evidence="8">
    <location>
        <begin position="166"/>
        <end position="187"/>
    </location>
</feature>
<feature type="region of interest" description="Disordered" evidence="7">
    <location>
        <begin position="134"/>
        <end position="161"/>
    </location>
</feature>
<dbReference type="SUPFAM" id="SSF50044">
    <property type="entry name" value="SH3-domain"/>
    <property type="match status" value="1"/>
</dbReference>
<evidence type="ECO:0000256" key="3">
    <source>
        <dbReference type="ARBA" id="ARBA00022692"/>
    </source>
</evidence>
<accession>A0A9P4HZY5</accession>
<gene>
    <name evidence="10" type="ORF">K490DRAFT_64672</name>
</gene>
<organism evidence="10 11">
    <name type="scientific">Saccharata proteae CBS 121410</name>
    <dbReference type="NCBI Taxonomy" id="1314787"/>
    <lineage>
        <taxon>Eukaryota</taxon>
        <taxon>Fungi</taxon>
        <taxon>Dikarya</taxon>
        <taxon>Ascomycota</taxon>
        <taxon>Pezizomycotina</taxon>
        <taxon>Dothideomycetes</taxon>
        <taxon>Dothideomycetes incertae sedis</taxon>
        <taxon>Botryosphaeriales</taxon>
        <taxon>Saccharataceae</taxon>
        <taxon>Saccharata</taxon>
    </lineage>
</organism>
<comment type="caution">
    <text evidence="10">The sequence shown here is derived from an EMBL/GenBank/DDBJ whole genome shotgun (WGS) entry which is preliminary data.</text>
</comment>
<feature type="region of interest" description="Disordered" evidence="7">
    <location>
        <begin position="457"/>
        <end position="586"/>
    </location>
</feature>
<feature type="compositionally biased region" description="Low complexity" evidence="7">
    <location>
        <begin position="70"/>
        <end position="80"/>
    </location>
</feature>
<reference evidence="10" key="1">
    <citation type="journal article" date="2020" name="Stud. Mycol.">
        <title>101 Dothideomycetes genomes: a test case for predicting lifestyles and emergence of pathogens.</title>
        <authorList>
            <person name="Haridas S."/>
            <person name="Albert R."/>
            <person name="Binder M."/>
            <person name="Bloem J."/>
            <person name="Labutti K."/>
            <person name="Salamov A."/>
            <person name="Andreopoulos B."/>
            <person name="Baker S."/>
            <person name="Barry K."/>
            <person name="Bills G."/>
            <person name="Bluhm B."/>
            <person name="Cannon C."/>
            <person name="Castanera R."/>
            <person name="Culley D."/>
            <person name="Daum C."/>
            <person name="Ezra D."/>
            <person name="Gonzalez J."/>
            <person name="Henrissat B."/>
            <person name="Kuo A."/>
            <person name="Liang C."/>
            <person name="Lipzen A."/>
            <person name="Lutzoni F."/>
            <person name="Magnuson J."/>
            <person name="Mondo S."/>
            <person name="Nolan M."/>
            <person name="Ohm R."/>
            <person name="Pangilinan J."/>
            <person name="Park H.-J."/>
            <person name="Ramirez L."/>
            <person name="Alfaro M."/>
            <person name="Sun H."/>
            <person name="Tritt A."/>
            <person name="Yoshinaga Y."/>
            <person name="Zwiers L.-H."/>
            <person name="Turgeon B."/>
            <person name="Goodwin S."/>
            <person name="Spatafora J."/>
            <person name="Crous P."/>
            <person name="Grigoriev I."/>
        </authorList>
    </citation>
    <scope>NUCLEOTIDE SEQUENCE</scope>
    <source>
        <strain evidence="10">CBS 121410</strain>
    </source>
</reference>
<evidence type="ECO:0000256" key="6">
    <source>
        <dbReference type="PROSITE-ProRule" id="PRU00192"/>
    </source>
</evidence>
<dbReference type="Proteomes" id="UP000799776">
    <property type="component" value="Unassembled WGS sequence"/>
</dbReference>
<proteinExistence type="predicted"/>
<keyword evidence="11" id="KW-1185">Reference proteome</keyword>
<dbReference type="EMBL" id="ML978716">
    <property type="protein sequence ID" value="KAF2088626.1"/>
    <property type="molecule type" value="Genomic_DNA"/>
</dbReference>
<sequence length="586" mass="60320">MANADLQTVVSVVYVTASKTFSGPAIYVTDPTAALAEPASTEAPSAKTTQDSHVNDGSSSTRKATKDPSTTHTHTTVASTGTTLSVKTKVATSVSADASSISSAAAAASTIAAASTDASSSDVTSSARLVAADQSTVGSSQATASPSSTASSTSSPSSGMSSGAKAGLALGILFSVAAVLVLVLLFYRKKKKQQQQERIRLEDEKHANNLGELTAGLSGNASNRTTRTGVTAPRLSLRPVTEFLPNLENRKSAGNKLETLTALPSVGAWEKHGSEKNANDPADPANPFGHHAETHSMTKPSVNPFGNSAEIPETPINEDAVALPTPTTPGTPAAFYGPEILRPGSTTGAPKSFSIDSDTTLPPGWQNLANWTSGDVPPSPGPAPVGALPAVAGARPSPNNVHRVQMEFKPSMDDELELNAGQLVRMLHEYDDGWALCRRMDRSQQGVVPRACLSKHAVKPRPAGPPRGPPPSAPAGAPGTRSPPRGPGMNQAQAAFRGPPQGRPASPAGRGRSQSNAPVPGGRPRAQSNARPMPQQENRRRSNSADGRAPSPLAGNQIRSQSPASRIPTKGGAPVPNRKPVPGQAI</sequence>